<reference evidence="1 2" key="1">
    <citation type="journal article" date="2015" name="Genome Announc.">
        <title>Expanding the biotechnology potential of lactobacilli through comparative genomics of 213 strains and associated genera.</title>
        <authorList>
            <person name="Sun Z."/>
            <person name="Harris H.M."/>
            <person name="McCann A."/>
            <person name="Guo C."/>
            <person name="Argimon S."/>
            <person name="Zhang W."/>
            <person name="Yang X."/>
            <person name="Jeffery I.B."/>
            <person name="Cooney J.C."/>
            <person name="Kagawa T.F."/>
            <person name="Liu W."/>
            <person name="Song Y."/>
            <person name="Salvetti E."/>
            <person name="Wrobel A."/>
            <person name="Rasinkangas P."/>
            <person name="Parkhill J."/>
            <person name="Rea M.C."/>
            <person name="O'Sullivan O."/>
            <person name="Ritari J."/>
            <person name="Douillard F.P."/>
            <person name="Paul Ross R."/>
            <person name="Yang R."/>
            <person name="Briner A.E."/>
            <person name="Felis G.E."/>
            <person name="de Vos W.M."/>
            <person name="Barrangou R."/>
            <person name="Klaenhammer T.R."/>
            <person name="Caufield P.W."/>
            <person name="Cui Y."/>
            <person name="Zhang H."/>
            <person name="O'Toole P.W."/>
        </authorList>
    </citation>
    <scope>NUCLEOTIDE SEQUENCE [LARGE SCALE GENOMIC DNA]</scope>
    <source>
        <strain evidence="1 2">DSM 20253</strain>
    </source>
</reference>
<sequence>MTINISVTSSFKLVNLADFRFILMSKEDATVQSINDQIDLTTKAALYLGTIQYGHIQIGEHGFEFFNQQRHRNFIQLPWADIEQVIVEVSLIGKRVSRFTVIERSHMQYVFVTKDAKKVLRGMRPYIGAERLRHAPSLLHTLKRKYIDPFL</sequence>
<gene>
    <name evidence="1" type="ORF">FC24_GL000566</name>
</gene>
<protein>
    <recommendedName>
        <fullName evidence="3">Regulator of the mannose operon, ManO</fullName>
    </recommendedName>
</protein>
<dbReference type="AlphaFoldDB" id="A0A0R2DBE7"/>
<comment type="caution">
    <text evidence="1">The sequence shown here is derived from an EMBL/GenBank/DDBJ whole genome shotgun (WGS) entry which is preliminary data.</text>
</comment>
<dbReference type="InterPro" id="IPR010360">
    <property type="entry name" value="DUF956"/>
</dbReference>
<dbReference type="Proteomes" id="UP000051638">
    <property type="component" value="Unassembled WGS sequence"/>
</dbReference>
<dbReference type="Pfam" id="PF06115">
    <property type="entry name" value="DUF956"/>
    <property type="match status" value="1"/>
</dbReference>
<keyword evidence="2" id="KW-1185">Reference proteome</keyword>
<accession>A0A0R2DBE7</accession>
<name>A0A0R2DBE7_9LACO</name>
<evidence type="ECO:0000313" key="1">
    <source>
        <dbReference type="EMBL" id="KRM99204.1"/>
    </source>
</evidence>
<evidence type="ECO:0000313" key="2">
    <source>
        <dbReference type="Proteomes" id="UP000051638"/>
    </source>
</evidence>
<dbReference type="PATRIC" id="fig|1423796.3.peg.582"/>
<evidence type="ECO:0008006" key="3">
    <source>
        <dbReference type="Google" id="ProtNLM"/>
    </source>
</evidence>
<organism evidence="1 2">
    <name type="scientific">Loigolactobacillus rennini DSM 20253</name>
    <dbReference type="NCBI Taxonomy" id="1423796"/>
    <lineage>
        <taxon>Bacteria</taxon>
        <taxon>Bacillati</taxon>
        <taxon>Bacillota</taxon>
        <taxon>Bacilli</taxon>
        <taxon>Lactobacillales</taxon>
        <taxon>Lactobacillaceae</taxon>
        <taxon>Loigolactobacillus</taxon>
    </lineage>
</organism>
<dbReference type="EMBL" id="AYYI01000020">
    <property type="protein sequence ID" value="KRM99204.1"/>
    <property type="molecule type" value="Genomic_DNA"/>
</dbReference>
<dbReference type="STRING" id="1423796.FC24_GL000566"/>
<proteinExistence type="predicted"/>